<proteinExistence type="predicted"/>
<organism evidence="1 2">
    <name type="scientific">Priestia iocasae</name>
    <dbReference type="NCBI Taxonomy" id="2291674"/>
    <lineage>
        <taxon>Bacteria</taxon>
        <taxon>Bacillati</taxon>
        <taxon>Bacillota</taxon>
        <taxon>Bacilli</taxon>
        <taxon>Bacillales</taxon>
        <taxon>Bacillaceae</taxon>
        <taxon>Priestia</taxon>
    </lineage>
</organism>
<comment type="caution">
    <text evidence="1">The sequence shown here is derived from an EMBL/GenBank/DDBJ whole genome shotgun (WGS) entry which is preliminary data.</text>
</comment>
<dbReference type="RefSeq" id="WP_205186817.1">
    <property type="nucleotide sequence ID" value="NZ_JAFBFC010000003.1"/>
</dbReference>
<protein>
    <submittedName>
        <fullName evidence="1">Uncharacterized protein</fullName>
    </submittedName>
</protein>
<accession>A0ABS2QUU3</accession>
<keyword evidence="2" id="KW-1185">Reference proteome</keyword>
<sequence length="181" mass="20666">MSNETAMKDIIKDFKRYSTESIAMDLVKEVKGVFMPLPKYVADLIDELRKLQLKDEVISVLLYQAVFVTNHQFETKNTANNKEFILYTLNMAKGWIRQYGKVETAEDAIWIAEKGAEGTTTSTENANAPKVNEPKVTLQVKLQPHIYSMLKEITVASGHQSYEEPIAYAISRLYGELQKKR</sequence>
<evidence type="ECO:0000313" key="1">
    <source>
        <dbReference type="EMBL" id="MBM7703229.1"/>
    </source>
</evidence>
<reference evidence="1 2" key="1">
    <citation type="submission" date="2021-01" db="EMBL/GenBank/DDBJ databases">
        <title>Genomic Encyclopedia of Type Strains, Phase IV (KMG-IV): sequencing the most valuable type-strain genomes for metagenomic binning, comparative biology and taxonomic classification.</title>
        <authorList>
            <person name="Goeker M."/>
        </authorList>
    </citation>
    <scope>NUCLEOTIDE SEQUENCE [LARGE SCALE GENOMIC DNA]</scope>
    <source>
        <strain evidence="1 2">DSM 104297</strain>
    </source>
</reference>
<gene>
    <name evidence="1" type="ORF">JOC83_002076</name>
</gene>
<evidence type="ECO:0000313" key="2">
    <source>
        <dbReference type="Proteomes" id="UP000809829"/>
    </source>
</evidence>
<dbReference type="Proteomes" id="UP000809829">
    <property type="component" value="Unassembled WGS sequence"/>
</dbReference>
<name>A0ABS2QUU3_9BACI</name>
<dbReference type="EMBL" id="JAFBFC010000003">
    <property type="protein sequence ID" value="MBM7703229.1"/>
    <property type="molecule type" value="Genomic_DNA"/>
</dbReference>